<evidence type="ECO:0000313" key="2">
    <source>
        <dbReference type="EnsemblMetazoa" id="G8138.1:cds"/>
    </source>
</evidence>
<feature type="region of interest" description="Disordered" evidence="1">
    <location>
        <begin position="36"/>
        <end position="65"/>
    </location>
</feature>
<name>A0A8W8P1A4_MAGGI</name>
<proteinExistence type="predicted"/>
<feature type="region of interest" description="Disordered" evidence="1">
    <location>
        <begin position="71"/>
        <end position="90"/>
    </location>
</feature>
<evidence type="ECO:0000256" key="1">
    <source>
        <dbReference type="SAM" id="MobiDB-lite"/>
    </source>
</evidence>
<dbReference type="Proteomes" id="UP000005408">
    <property type="component" value="Unassembled WGS sequence"/>
</dbReference>
<dbReference type="AlphaFoldDB" id="A0A8W8P1A4"/>
<sequence length="117" mass="13923">MAQKYLDMMDQKKARTFKDFEEEWVALGEELCVAAFEPENSPKEDENESDQPRKRKLSETEDSYVLNQRRLKQQKLTNEKRREDGNIISNLRKRDPLRLKKLKERVLTVNGSLVLRL</sequence>
<evidence type="ECO:0000313" key="3">
    <source>
        <dbReference type="Proteomes" id="UP000005408"/>
    </source>
</evidence>
<accession>A0A8W8P1A4</accession>
<keyword evidence="3" id="KW-1185">Reference proteome</keyword>
<protein>
    <submittedName>
        <fullName evidence="2">Uncharacterized protein</fullName>
    </submittedName>
</protein>
<dbReference type="EnsemblMetazoa" id="G8138.1">
    <property type="protein sequence ID" value="G8138.1:cds"/>
    <property type="gene ID" value="G8138"/>
</dbReference>
<reference evidence="2" key="1">
    <citation type="submission" date="2022-08" db="UniProtKB">
        <authorList>
            <consortium name="EnsemblMetazoa"/>
        </authorList>
    </citation>
    <scope>IDENTIFICATION</scope>
    <source>
        <strain evidence="2">05x7-T-G4-1.051#20</strain>
    </source>
</reference>
<organism evidence="2 3">
    <name type="scientific">Magallana gigas</name>
    <name type="common">Pacific oyster</name>
    <name type="synonym">Crassostrea gigas</name>
    <dbReference type="NCBI Taxonomy" id="29159"/>
    <lineage>
        <taxon>Eukaryota</taxon>
        <taxon>Metazoa</taxon>
        <taxon>Spiralia</taxon>
        <taxon>Lophotrochozoa</taxon>
        <taxon>Mollusca</taxon>
        <taxon>Bivalvia</taxon>
        <taxon>Autobranchia</taxon>
        <taxon>Pteriomorphia</taxon>
        <taxon>Ostreida</taxon>
        <taxon>Ostreoidea</taxon>
        <taxon>Ostreidae</taxon>
        <taxon>Magallana</taxon>
    </lineage>
</organism>